<dbReference type="EMBL" id="BDDD01001211">
    <property type="protein sequence ID" value="GAV74252.1"/>
    <property type="molecule type" value="Genomic_DNA"/>
</dbReference>
<evidence type="ECO:0000313" key="1">
    <source>
        <dbReference type="EMBL" id="GAV74252.1"/>
    </source>
</evidence>
<reference evidence="2" key="1">
    <citation type="submission" date="2016-04" db="EMBL/GenBank/DDBJ databases">
        <title>Cephalotus genome sequencing.</title>
        <authorList>
            <person name="Fukushima K."/>
            <person name="Hasebe M."/>
            <person name="Fang X."/>
        </authorList>
    </citation>
    <scope>NUCLEOTIDE SEQUENCE [LARGE SCALE GENOMIC DNA]</scope>
    <source>
        <strain evidence="2">cv. St1</strain>
    </source>
</reference>
<dbReference type="Proteomes" id="UP000187406">
    <property type="component" value="Unassembled WGS sequence"/>
</dbReference>
<proteinExistence type="predicted"/>
<organism evidence="1 2">
    <name type="scientific">Cephalotus follicularis</name>
    <name type="common">Albany pitcher plant</name>
    <dbReference type="NCBI Taxonomy" id="3775"/>
    <lineage>
        <taxon>Eukaryota</taxon>
        <taxon>Viridiplantae</taxon>
        <taxon>Streptophyta</taxon>
        <taxon>Embryophyta</taxon>
        <taxon>Tracheophyta</taxon>
        <taxon>Spermatophyta</taxon>
        <taxon>Magnoliopsida</taxon>
        <taxon>eudicotyledons</taxon>
        <taxon>Gunneridae</taxon>
        <taxon>Pentapetalae</taxon>
        <taxon>rosids</taxon>
        <taxon>fabids</taxon>
        <taxon>Oxalidales</taxon>
        <taxon>Cephalotaceae</taxon>
        <taxon>Cephalotus</taxon>
    </lineage>
</organism>
<dbReference type="AlphaFoldDB" id="A0A1Q3C2A2"/>
<sequence length="134" mass="15728">MDLSTTNRYALNFARVCIDMAASSSFLDSIILELEDGSTTIIRVEYPWRPLVPYVRFLTTQTRLALEQFGGNGCPNLRWLHKGSLMMLRVGLQLKERVTLWSKFNKHLHSWNCLHRRKCMELEMKHLSRPLKHL</sequence>
<comment type="caution">
    <text evidence="1">The sequence shown here is derived from an EMBL/GenBank/DDBJ whole genome shotgun (WGS) entry which is preliminary data.</text>
</comment>
<dbReference type="InParanoid" id="A0A1Q3C2A2"/>
<keyword evidence="2" id="KW-1185">Reference proteome</keyword>
<gene>
    <name evidence="1" type="ORF">CFOL_v3_17732</name>
</gene>
<accession>A0A1Q3C2A2</accession>
<evidence type="ECO:0000313" key="2">
    <source>
        <dbReference type="Proteomes" id="UP000187406"/>
    </source>
</evidence>
<protein>
    <submittedName>
        <fullName evidence="1">Uncharacterized protein</fullName>
    </submittedName>
</protein>
<name>A0A1Q3C2A2_CEPFO</name>